<dbReference type="RefSeq" id="WP_201684961.1">
    <property type="nucleotide sequence ID" value="NZ_JAEQNA010000006.1"/>
</dbReference>
<dbReference type="InterPro" id="IPR013196">
    <property type="entry name" value="HTH_11"/>
</dbReference>
<dbReference type="PROSITE" id="PS52050">
    <property type="entry name" value="WYL"/>
    <property type="match status" value="1"/>
</dbReference>
<dbReference type="Proteomes" id="UP000613011">
    <property type="component" value="Unassembled WGS sequence"/>
</dbReference>
<accession>A0A937D8B1</accession>
<dbReference type="InterPro" id="IPR057727">
    <property type="entry name" value="WCX_dom"/>
</dbReference>
<keyword evidence="5" id="KW-1185">Reference proteome</keyword>
<evidence type="ECO:0000313" key="5">
    <source>
        <dbReference type="Proteomes" id="UP000613011"/>
    </source>
</evidence>
<organism evidence="4 5">
    <name type="scientific">Ramlibacter aurantiacus</name>
    <dbReference type="NCBI Taxonomy" id="2801330"/>
    <lineage>
        <taxon>Bacteria</taxon>
        <taxon>Pseudomonadati</taxon>
        <taxon>Pseudomonadota</taxon>
        <taxon>Betaproteobacteria</taxon>
        <taxon>Burkholderiales</taxon>
        <taxon>Comamonadaceae</taxon>
        <taxon>Ramlibacter</taxon>
    </lineage>
</organism>
<dbReference type="InterPro" id="IPR051534">
    <property type="entry name" value="CBASS_pafABC_assoc_protein"/>
</dbReference>
<dbReference type="PANTHER" id="PTHR34580">
    <property type="match status" value="1"/>
</dbReference>
<evidence type="ECO:0000259" key="3">
    <source>
        <dbReference type="Pfam" id="PF25583"/>
    </source>
</evidence>
<dbReference type="EMBL" id="JAEQNA010000006">
    <property type="protein sequence ID" value="MBL0421881.1"/>
    <property type="molecule type" value="Genomic_DNA"/>
</dbReference>
<feature type="domain" description="WCX" evidence="3">
    <location>
        <begin position="243"/>
        <end position="316"/>
    </location>
</feature>
<dbReference type="Gene3D" id="1.10.10.10">
    <property type="entry name" value="Winged helix-like DNA-binding domain superfamily/Winged helix DNA-binding domain"/>
    <property type="match status" value="1"/>
</dbReference>
<dbReference type="Pfam" id="PF25583">
    <property type="entry name" value="WCX"/>
    <property type="match status" value="1"/>
</dbReference>
<dbReference type="AlphaFoldDB" id="A0A937D8B1"/>
<proteinExistence type="predicted"/>
<gene>
    <name evidence="4" type="ORF">JI739_16145</name>
</gene>
<sequence>MSELVRLYRYKELLGGRRAVPAGELQSALEISRATFKRDIAKLRDQLKMPIRFDKERGGYVMDIAHADSSELPGLWFSPQEILALVTIQQLLAQLEPGILGPKLRPLQERLSDLMSRHGLTAGDVARRIRLVHAGKRQLHPAHFESVAAGTLGRKRLRVRHFNRQTGETLDRVISPQRLVHYRDNWYVDAWCHLREGLRSFSVDALTQVDVMEEGALEIEPGRLDEHLGGGYGIFGGAATAVARLRFTPERARWVRREQWHPNQQAWDEADGSYVLEVPYADDREILGDILRFGDDVEVVEPQGLRVKVRQALVEAAGRYV</sequence>
<dbReference type="InterPro" id="IPR026881">
    <property type="entry name" value="WYL_dom"/>
</dbReference>
<evidence type="ECO:0000259" key="1">
    <source>
        <dbReference type="Pfam" id="PF08279"/>
    </source>
</evidence>
<evidence type="ECO:0000313" key="4">
    <source>
        <dbReference type="EMBL" id="MBL0421881.1"/>
    </source>
</evidence>
<feature type="domain" description="Helix-turn-helix type 11" evidence="1">
    <location>
        <begin position="12"/>
        <end position="60"/>
    </location>
</feature>
<dbReference type="Pfam" id="PF13280">
    <property type="entry name" value="WYL"/>
    <property type="match status" value="1"/>
</dbReference>
<comment type="caution">
    <text evidence="4">The sequence shown here is derived from an EMBL/GenBank/DDBJ whole genome shotgun (WGS) entry which is preliminary data.</text>
</comment>
<dbReference type="Pfam" id="PF08279">
    <property type="entry name" value="HTH_11"/>
    <property type="match status" value="1"/>
</dbReference>
<protein>
    <submittedName>
        <fullName evidence="4">WYL domain-containing protein</fullName>
    </submittedName>
</protein>
<dbReference type="InterPro" id="IPR036388">
    <property type="entry name" value="WH-like_DNA-bd_sf"/>
</dbReference>
<evidence type="ECO:0000259" key="2">
    <source>
        <dbReference type="Pfam" id="PF13280"/>
    </source>
</evidence>
<feature type="domain" description="WYL" evidence="2">
    <location>
        <begin position="143"/>
        <end position="211"/>
    </location>
</feature>
<reference evidence="4" key="1">
    <citation type="submission" date="2021-01" db="EMBL/GenBank/DDBJ databases">
        <title>Ramlibacter sp. strain AW1 16S ribosomal RNA gene Genome sequencing and assembly.</title>
        <authorList>
            <person name="Kang M."/>
        </authorList>
    </citation>
    <scope>NUCLEOTIDE SEQUENCE</scope>
    <source>
        <strain evidence="4">AW1</strain>
    </source>
</reference>
<name>A0A937D8B1_9BURK</name>
<dbReference type="PANTHER" id="PTHR34580:SF3">
    <property type="entry name" value="PROTEIN PAFB"/>
    <property type="match status" value="1"/>
</dbReference>